<dbReference type="KEGG" id="fsn:GS03_01635"/>
<organism evidence="2 3">
    <name type="scientific">Flavobacterium sangjuense</name>
    <dbReference type="NCBI Taxonomy" id="2518177"/>
    <lineage>
        <taxon>Bacteria</taxon>
        <taxon>Pseudomonadati</taxon>
        <taxon>Bacteroidota</taxon>
        <taxon>Flavobacteriia</taxon>
        <taxon>Flavobacteriales</taxon>
        <taxon>Flavobacteriaceae</taxon>
        <taxon>Flavobacterium</taxon>
    </lineage>
</organism>
<name>A0A4P7PUV1_9FLAO</name>
<dbReference type="RefSeq" id="WP_136152044.1">
    <property type="nucleotide sequence ID" value="NZ_CP038810.1"/>
</dbReference>
<feature type="signal peptide" evidence="1">
    <location>
        <begin position="1"/>
        <end position="29"/>
    </location>
</feature>
<sequence>MKPISKSKAETKCKSALLIMLLCPMLAFSQSDLSYVVKGGEILFSGLIAIFTPSKAKNANLTVIENVCVKNKLNNKITFIITRKTEEGDEIKKELVIQKGGKEYFYELPKGVYTYEVVMADTIVFKKGEYRFSDKSTFIVDGDIVKNPDE</sequence>
<evidence type="ECO:0000313" key="2">
    <source>
        <dbReference type="EMBL" id="QBZ98130.1"/>
    </source>
</evidence>
<dbReference type="AlphaFoldDB" id="A0A4P7PUV1"/>
<gene>
    <name evidence="2" type="ORF">GS03_01635</name>
</gene>
<accession>A0A4P7PUV1</accession>
<protein>
    <submittedName>
        <fullName evidence="2">Uncharacterized protein</fullName>
    </submittedName>
</protein>
<dbReference type="Proteomes" id="UP000296862">
    <property type="component" value="Chromosome"/>
</dbReference>
<proteinExistence type="predicted"/>
<evidence type="ECO:0000313" key="3">
    <source>
        <dbReference type="Proteomes" id="UP000296862"/>
    </source>
</evidence>
<dbReference type="EMBL" id="CP038810">
    <property type="protein sequence ID" value="QBZ98130.1"/>
    <property type="molecule type" value="Genomic_DNA"/>
</dbReference>
<keyword evidence="1" id="KW-0732">Signal</keyword>
<dbReference type="OrthoDB" id="1255502at2"/>
<feature type="chain" id="PRO_5020769971" evidence="1">
    <location>
        <begin position="30"/>
        <end position="150"/>
    </location>
</feature>
<keyword evidence="3" id="KW-1185">Reference proteome</keyword>
<evidence type="ECO:0000256" key="1">
    <source>
        <dbReference type="SAM" id="SignalP"/>
    </source>
</evidence>
<reference evidence="2 3" key="1">
    <citation type="submission" date="2019-04" db="EMBL/GenBank/DDBJ databases">
        <title>Flavobacterium sp. GS03.</title>
        <authorList>
            <person name="Kim H."/>
        </authorList>
    </citation>
    <scope>NUCLEOTIDE SEQUENCE [LARGE SCALE GENOMIC DNA]</scope>
    <source>
        <strain evidence="2 3">GS03</strain>
    </source>
</reference>